<evidence type="ECO:0000313" key="2">
    <source>
        <dbReference type="EMBL" id="KAF4045304.1"/>
    </source>
</evidence>
<sequence length="143" mass="15672">MYFTVFVVLLMVTSVVCSTSFDKGESAGLVYEGRGLRSQDAEMGAAIVIVIKDQTKLSDEGLAHLNKVLAENAKKNIKSWPQLRMFAKVTLGATAGGLAIYDAYKLFDKGHAPTPMTPTTGTTCSTELSAFFYQTRRNFQMED</sequence>
<feature type="chain" id="PRO_5036239862" description="Secreted RxLR effector peptide protein" evidence="1">
    <location>
        <begin position="19"/>
        <end position="143"/>
    </location>
</feature>
<comment type="caution">
    <text evidence="2">The sequence shown here is derived from an EMBL/GenBank/DDBJ whole genome shotgun (WGS) entry which is preliminary data.</text>
</comment>
<dbReference type="Proteomes" id="UP000704712">
    <property type="component" value="Unassembled WGS sequence"/>
</dbReference>
<reference evidence="2" key="1">
    <citation type="submission" date="2020-04" db="EMBL/GenBank/DDBJ databases">
        <title>Hybrid Assembly of Korean Phytophthora infestans isolates.</title>
        <authorList>
            <person name="Prokchorchik M."/>
            <person name="Lee Y."/>
            <person name="Seo J."/>
            <person name="Cho J.-H."/>
            <person name="Park Y.-E."/>
            <person name="Jang D.-C."/>
            <person name="Im J.-S."/>
            <person name="Choi J.-G."/>
            <person name="Park H.-J."/>
            <person name="Lee G.-B."/>
            <person name="Lee Y.-G."/>
            <person name="Hong S.-Y."/>
            <person name="Cho K."/>
            <person name="Sohn K.H."/>
        </authorList>
    </citation>
    <scope>NUCLEOTIDE SEQUENCE</scope>
    <source>
        <strain evidence="2">KR_1_A1</strain>
        <strain evidence="3">KR_2_A2</strain>
    </source>
</reference>
<accession>A0A833W788</accession>
<keyword evidence="1" id="KW-0732">Signal</keyword>
<dbReference type="EMBL" id="JAACNO010003108">
    <property type="protein sequence ID" value="KAF4128534.1"/>
    <property type="molecule type" value="Genomic_DNA"/>
</dbReference>
<dbReference type="AlphaFoldDB" id="A0A833W788"/>
<protein>
    <recommendedName>
        <fullName evidence="6">Secreted RxLR effector peptide protein</fullName>
    </recommendedName>
</protein>
<keyword evidence="5" id="KW-1185">Reference proteome</keyword>
<evidence type="ECO:0000313" key="5">
    <source>
        <dbReference type="Proteomes" id="UP000602510"/>
    </source>
</evidence>
<dbReference type="EMBL" id="JAACNO010002442">
    <property type="protein sequence ID" value="KAF4133159.1"/>
    <property type="molecule type" value="Genomic_DNA"/>
</dbReference>
<evidence type="ECO:0000256" key="1">
    <source>
        <dbReference type="SAM" id="SignalP"/>
    </source>
</evidence>
<evidence type="ECO:0000313" key="4">
    <source>
        <dbReference type="EMBL" id="KAF4133159.1"/>
    </source>
</evidence>
<name>A0A833W788_PHYIN</name>
<dbReference type="Proteomes" id="UP000602510">
    <property type="component" value="Unassembled WGS sequence"/>
</dbReference>
<evidence type="ECO:0000313" key="3">
    <source>
        <dbReference type="EMBL" id="KAF4128534.1"/>
    </source>
</evidence>
<organism evidence="2 5">
    <name type="scientific">Phytophthora infestans</name>
    <name type="common">Potato late blight agent</name>
    <name type="synonym">Botrytis infestans</name>
    <dbReference type="NCBI Taxonomy" id="4787"/>
    <lineage>
        <taxon>Eukaryota</taxon>
        <taxon>Sar</taxon>
        <taxon>Stramenopiles</taxon>
        <taxon>Oomycota</taxon>
        <taxon>Peronosporomycetes</taxon>
        <taxon>Peronosporales</taxon>
        <taxon>Peronosporaceae</taxon>
        <taxon>Phytophthora</taxon>
    </lineage>
</organism>
<proteinExistence type="predicted"/>
<feature type="signal peptide" evidence="1">
    <location>
        <begin position="1"/>
        <end position="18"/>
    </location>
</feature>
<evidence type="ECO:0008006" key="6">
    <source>
        <dbReference type="Google" id="ProtNLM"/>
    </source>
</evidence>
<gene>
    <name evidence="2" type="ORF">GN244_ATG02349</name>
    <name evidence="4" type="ORF">GN958_ATG17646</name>
    <name evidence="3" type="ORF">GN958_ATG22277</name>
</gene>
<dbReference type="EMBL" id="WSZM01000052">
    <property type="protein sequence ID" value="KAF4045304.1"/>
    <property type="molecule type" value="Genomic_DNA"/>
</dbReference>